<keyword evidence="12" id="KW-0175">Coiled coil</keyword>
<evidence type="ECO:0000256" key="14">
    <source>
        <dbReference type="SAM" id="SignalP"/>
    </source>
</evidence>
<evidence type="ECO:0000313" key="17">
    <source>
        <dbReference type="EMBL" id="ROL46083.1"/>
    </source>
</evidence>
<dbReference type="GO" id="GO:0006508">
    <property type="term" value="P:proteolysis"/>
    <property type="evidence" value="ECO:0007669"/>
    <property type="project" value="UniProtKB-KW"/>
</dbReference>
<dbReference type="SMART" id="SM00020">
    <property type="entry name" value="Tryp_SPc"/>
    <property type="match status" value="1"/>
</dbReference>
<dbReference type="SMART" id="SM00240">
    <property type="entry name" value="FHA"/>
    <property type="match status" value="1"/>
</dbReference>
<keyword evidence="6 11" id="KW-0720">Serine protease</keyword>
<feature type="compositionally biased region" description="Polar residues" evidence="13">
    <location>
        <begin position="414"/>
        <end position="423"/>
    </location>
</feature>
<name>A0A3N0YIV5_ANAGA</name>
<comment type="catalytic activity">
    <reaction evidence="9">
        <text>Preferential cleavage: Leu-|-Xaa, Met-|-Xaa and Phe-|-Xaa. Hydrolyzes elastin.</text>
        <dbReference type="EC" id="3.4.21.71"/>
    </reaction>
</comment>
<keyword evidence="8" id="KW-1015">Disulfide bond</keyword>
<dbReference type="Gene3D" id="2.60.200.20">
    <property type="match status" value="1"/>
</dbReference>
<feature type="region of interest" description="Disordered" evidence="13">
    <location>
        <begin position="1372"/>
        <end position="1395"/>
    </location>
</feature>
<keyword evidence="7" id="KW-0865">Zymogen</keyword>
<evidence type="ECO:0000256" key="1">
    <source>
        <dbReference type="ARBA" id="ARBA00004613"/>
    </source>
</evidence>
<organism evidence="17 18">
    <name type="scientific">Anabarilius grahami</name>
    <name type="common">Kanglang fish</name>
    <name type="synonym">Barilius grahami</name>
    <dbReference type="NCBI Taxonomy" id="495550"/>
    <lineage>
        <taxon>Eukaryota</taxon>
        <taxon>Metazoa</taxon>
        <taxon>Chordata</taxon>
        <taxon>Craniata</taxon>
        <taxon>Vertebrata</taxon>
        <taxon>Euteleostomi</taxon>
        <taxon>Actinopterygii</taxon>
        <taxon>Neopterygii</taxon>
        <taxon>Teleostei</taxon>
        <taxon>Ostariophysi</taxon>
        <taxon>Cypriniformes</taxon>
        <taxon>Xenocyprididae</taxon>
        <taxon>Xenocypridinae</taxon>
        <taxon>Xenocypridinae incertae sedis</taxon>
        <taxon>Anabarilius</taxon>
    </lineage>
</organism>
<dbReference type="PANTHER" id="PTHR24257:SF19">
    <property type="entry name" value="CHYMOTRYPSIN-LIKE ELASTASE FAMILY MEMBER 2B"/>
    <property type="match status" value="1"/>
</dbReference>
<feature type="chain" id="PRO_5018080818" description="pancreatic elastase II" evidence="14">
    <location>
        <begin position="16"/>
        <end position="1460"/>
    </location>
</feature>
<dbReference type="PROSITE" id="PS51257">
    <property type="entry name" value="PROKAR_LIPOPROTEIN"/>
    <property type="match status" value="1"/>
</dbReference>
<accession>A0A3N0YIV5</accession>
<feature type="coiled-coil region" evidence="12">
    <location>
        <begin position="1300"/>
        <end position="1362"/>
    </location>
</feature>
<dbReference type="OrthoDB" id="687730at2759"/>
<dbReference type="PRINTS" id="PR00722">
    <property type="entry name" value="CHYMOTRYPSIN"/>
</dbReference>
<dbReference type="EC" id="3.4.21.71" evidence="10"/>
<evidence type="ECO:0000256" key="7">
    <source>
        <dbReference type="ARBA" id="ARBA00023145"/>
    </source>
</evidence>
<feature type="coiled-coil region" evidence="12">
    <location>
        <begin position="1081"/>
        <end position="1115"/>
    </location>
</feature>
<comment type="subcellular location">
    <subcellularLocation>
        <location evidence="1">Secreted</location>
    </subcellularLocation>
</comment>
<keyword evidence="3 11" id="KW-0645">Protease</keyword>
<dbReference type="GO" id="GO:0004252">
    <property type="term" value="F:serine-type endopeptidase activity"/>
    <property type="evidence" value="ECO:0007669"/>
    <property type="project" value="UniProtKB-EC"/>
</dbReference>
<proteinExistence type="predicted"/>
<protein>
    <recommendedName>
        <fullName evidence="10">pancreatic elastase II</fullName>
        <ecNumber evidence="10">3.4.21.71</ecNumber>
    </recommendedName>
</protein>
<evidence type="ECO:0000259" key="16">
    <source>
        <dbReference type="PROSITE" id="PS50240"/>
    </source>
</evidence>
<evidence type="ECO:0000256" key="13">
    <source>
        <dbReference type="SAM" id="MobiDB-lite"/>
    </source>
</evidence>
<dbReference type="Gene3D" id="2.40.10.10">
    <property type="entry name" value="Trypsin-like serine proteases"/>
    <property type="match status" value="2"/>
</dbReference>
<dbReference type="InterPro" id="IPR000253">
    <property type="entry name" value="FHA_dom"/>
</dbReference>
<feature type="domain" description="Peptidase S1" evidence="16">
    <location>
        <begin position="28"/>
        <end position="264"/>
    </location>
</feature>
<dbReference type="InterPro" id="IPR033116">
    <property type="entry name" value="TRYPSIN_SER"/>
</dbReference>
<dbReference type="FunFam" id="2.40.10.10:FF:000004">
    <property type="entry name" value="Tryptase gamma 1"/>
    <property type="match status" value="1"/>
</dbReference>
<evidence type="ECO:0000256" key="11">
    <source>
        <dbReference type="RuleBase" id="RU363034"/>
    </source>
</evidence>
<feature type="domain" description="FHA" evidence="15">
    <location>
        <begin position="282"/>
        <end position="333"/>
    </location>
</feature>
<comment type="caution">
    <text evidence="17">The sequence shown here is derived from an EMBL/GenBank/DDBJ whole genome shotgun (WGS) entry which is preliminary data.</text>
</comment>
<dbReference type="FunFam" id="2.40.10.10:FF:000280">
    <property type="match status" value="1"/>
</dbReference>
<keyword evidence="2" id="KW-0964">Secreted</keyword>
<dbReference type="PANTHER" id="PTHR24257">
    <property type="entry name" value="CHYMOTRYPSIN-LIKE ELASTASE FAMILY MEMBER"/>
    <property type="match status" value="1"/>
</dbReference>
<dbReference type="InterPro" id="IPR018114">
    <property type="entry name" value="TRYPSIN_HIS"/>
</dbReference>
<feature type="coiled-coil region" evidence="12">
    <location>
        <begin position="781"/>
        <end position="1016"/>
    </location>
</feature>
<evidence type="ECO:0000256" key="4">
    <source>
        <dbReference type="ARBA" id="ARBA00022729"/>
    </source>
</evidence>
<dbReference type="PROSITE" id="PS00134">
    <property type="entry name" value="TRYPSIN_HIS"/>
    <property type="match status" value="1"/>
</dbReference>
<keyword evidence="5 11" id="KW-0378">Hydrolase</keyword>
<dbReference type="Pfam" id="PF00089">
    <property type="entry name" value="Trypsin"/>
    <property type="match status" value="1"/>
</dbReference>
<dbReference type="Proteomes" id="UP000281406">
    <property type="component" value="Unassembled WGS sequence"/>
</dbReference>
<evidence type="ECO:0000256" key="9">
    <source>
        <dbReference type="ARBA" id="ARBA00036026"/>
    </source>
</evidence>
<evidence type="ECO:0000256" key="5">
    <source>
        <dbReference type="ARBA" id="ARBA00022801"/>
    </source>
</evidence>
<dbReference type="CDD" id="cd22700">
    <property type="entry name" value="FHA_FHAD1"/>
    <property type="match status" value="1"/>
</dbReference>
<evidence type="ECO:0000256" key="8">
    <source>
        <dbReference type="ARBA" id="ARBA00023157"/>
    </source>
</evidence>
<dbReference type="InterPro" id="IPR001314">
    <property type="entry name" value="Peptidase_S1A"/>
</dbReference>
<keyword evidence="4 14" id="KW-0732">Signal</keyword>
<evidence type="ECO:0000256" key="2">
    <source>
        <dbReference type="ARBA" id="ARBA00022525"/>
    </source>
</evidence>
<dbReference type="InterPro" id="IPR043504">
    <property type="entry name" value="Peptidase_S1_PA_chymotrypsin"/>
</dbReference>
<sequence length="1460" mass="165630">MKLLILALFIAGAYGCGQPTYKPLVSRVVGGTDVKANSWPWQVSLQYQSGSNFYHTCGAILISKDWVLTAAHCIGSRTYRVYLGKHNLALGSESGSLAISPSRIIVHENWDSYNIRNDIALIKLSTSVTFTDKISPACLPASGSVLPHNYSCYVTGWGRLWTNGPIADILQQALLPVVDYATCTRSDWWGNLVTNLMVCAGGDGVVSSCNGDSGGPLNCQRSDGTWDVHGIVSFGSSLGCNYSKKPSVFTRVSGYISWINKVEMRGYLKTLNWVFKLQPKRTAIGRHKDSDLCLQNSGVDECHATIDWCEADSCYVICDLNSAHGTYVNDCRIHNATVRLSPGDQLHFGYGGPTYELSIDSEKSFPLLAAQSPIPQAWVQARTPSVSPHPPTRPRPMSAGSKRGPNTPDRKTQSSRPGSWSGNTGKGCYLRSKTQPHNSQSINSLPLEEEERLHRLGEGHLRVSVCFEDESQRKDDVIVALKEEVSALKLQLSQKKQGDPDVTHRLRCLESDIKEKKDQIQQLKEQIKHQPQERGIVASSPTWIMPTLKESLISSLQSDVSAREKQALKLATEVDKLRQDVRHKEAKLTSMMDKEQASLLAEIDRLKQLHEETQQREQRVLAELKHTQSRFDSFRDQIVKTACVSDKESDQKVLDCLSELMEQMEVYKTKVHDFKTKFKEEAHTQKKMLDETQKFRARLQECQSQVQNACIADTVQMEISRLQDMNLSPVLSWVQEHSLIILKLLHTVLQNAAQMLQAAGVDVSMKTGGVSGALQILCQDHTDIQLELTNLKSEMQKLQETEMQSRDLHSGLEFTQKQFELEKLQAAEGQREMKNTLMRQLEEVKADLQLVRQTESSLRREIETRKAEWQTKMEEAKIREAELKETLCELHLKEEERNEKMKQCEEGEAKALQRGAEEEREKHRVEVEEYREQVRQHAFTIVAMETQINKAQQSEERWREMEEERDSLKDQLKVALDRLEGFESNITSYTSEKQENEELDQTITSLRASLVSSQQEVVSQNEIINALSRDLAQAHARLSDMTGQLSEPQKLELESHKALVVDQKIQLSMLTQKLTMMSQLVEQKDEETKKLGEKLKQTEEDLKSKAAAYREMENTSLVPLQTSRNTRDVTLMTAPNDVINQGSKHKGHRREEAILHQQEGLRDMRERIRALEQKWPSKRLTQQGEPEKQGWMKAQRLQRSAAQRGSISSVSGFAFPEALTEAARERTARLDMSDALELSEKTYLELVQVLREALELSDGDLSGCASLKHLPSDERQHIVSMRQTDLEFVRTHFELQNSQSQQQQLLLQENQREIHTLRERQVLGSQTQAELESVKAELEAQRQETDQLHQALQESIIQLQRNQQECSVTNRNNRGLSAERTGRRSGRVGHHNCIPNESYEKAPVVKKRISQMKLKKRESEVNNLNKERGQKQQICSVVSDLASPLQAPESSQIPLLTEAH</sequence>
<dbReference type="PROSITE" id="PS50006">
    <property type="entry name" value="FHA_DOMAIN"/>
    <property type="match status" value="1"/>
</dbReference>
<dbReference type="CDD" id="cd00190">
    <property type="entry name" value="Tryp_SPc"/>
    <property type="match status" value="1"/>
</dbReference>
<dbReference type="GO" id="GO:0005615">
    <property type="term" value="C:extracellular space"/>
    <property type="evidence" value="ECO:0007669"/>
    <property type="project" value="TreeGrafter"/>
</dbReference>
<feature type="region of interest" description="Disordered" evidence="13">
    <location>
        <begin position="1441"/>
        <end position="1460"/>
    </location>
</feature>
<dbReference type="EMBL" id="RJVU01041010">
    <property type="protein sequence ID" value="ROL46083.1"/>
    <property type="molecule type" value="Genomic_DNA"/>
</dbReference>
<dbReference type="SUPFAM" id="SSF50494">
    <property type="entry name" value="Trypsin-like serine proteases"/>
    <property type="match status" value="1"/>
</dbReference>
<evidence type="ECO:0000256" key="12">
    <source>
        <dbReference type="SAM" id="Coils"/>
    </source>
</evidence>
<feature type="signal peptide" evidence="14">
    <location>
        <begin position="1"/>
        <end position="15"/>
    </location>
</feature>
<gene>
    <name evidence="17" type="ORF">DPX16_4993</name>
</gene>
<evidence type="ECO:0000259" key="15">
    <source>
        <dbReference type="PROSITE" id="PS50006"/>
    </source>
</evidence>
<dbReference type="InterPro" id="IPR008984">
    <property type="entry name" value="SMAD_FHA_dom_sf"/>
</dbReference>
<dbReference type="PROSITE" id="PS00135">
    <property type="entry name" value="TRYPSIN_SER"/>
    <property type="match status" value="1"/>
</dbReference>
<dbReference type="Pfam" id="PF00498">
    <property type="entry name" value="FHA"/>
    <property type="match status" value="1"/>
</dbReference>
<dbReference type="SUPFAM" id="SSF49879">
    <property type="entry name" value="SMAD/FHA domain"/>
    <property type="match status" value="1"/>
</dbReference>
<feature type="region of interest" description="Disordered" evidence="13">
    <location>
        <begin position="381"/>
        <end position="446"/>
    </location>
</feature>
<dbReference type="InterPro" id="IPR050850">
    <property type="entry name" value="Peptidase_S1_Elastase_sf"/>
</dbReference>
<keyword evidence="18" id="KW-1185">Reference proteome</keyword>
<reference evidence="17 18" key="1">
    <citation type="submission" date="2018-10" db="EMBL/GenBank/DDBJ databases">
        <title>Genome assembly for a Yunnan-Guizhou Plateau 3E fish, Anabarilius grahami (Regan), and its evolutionary and genetic applications.</title>
        <authorList>
            <person name="Jiang W."/>
        </authorList>
    </citation>
    <scope>NUCLEOTIDE SEQUENCE [LARGE SCALE GENOMIC DNA]</scope>
    <source>
        <strain evidence="17">AG-KIZ</strain>
        <tissue evidence="17">Muscle</tissue>
    </source>
</reference>
<evidence type="ECO:0000256" key="6">
    <source>
        <dbReference type="ARBA" id="ARBA00022825"/>
    </source>
</evidence>
<dbReference type="InterPro" id="IPR009003">
    <property type="entry name" value="Peptidase_S1_PA"/>
</dbReference>
<feature type="coiled-coil region" evidence="12">
    <location>
        <begin position="506"/>
        <end position="533"/>
    </location>
</feature>
<dbReference type="InterPro" id="IPR001254">
    <property type="entry name" value="Trypsin_dom"/>
</dbReference>
<evidence type="ECO:0000256" key="10">
    <source>
        <dbReference type="ARBA" id="ARBA00038991"/>
    </source>
</evidence>
<evidence type="ECO:0000256" key="3">
    <source>
        <dbReference type="ARBA" id="ARBA00022670"/>
    </source>
</evidence>
<feature type="compositionally biased region" description="Polar residues" evidence="13">
    <location>
        <begin position="432"/>
        <end position="444"/>
    </location>
</feature>
<feature type="coiled-coil region" evidence="12">
    <location>
        <begin position="567"/>
        <end position="623"/>
    </location>
</feature>
<dbReference type="PROSITE" id="PS50240">
    <property type="entry name" value="TRYPSIN_DOM"/>
    <property type="match status" value="1"/>
</dbReference>
<evidence type="ECO:0000313" key="18">
    <source>
        <dbReference type="Proteomes" id="UP000281406"/>
    </source>
</evidence>